<accession>A0ABV9NNP2</accession>
<evidence type="ECO:0000313" key="7">
    <source>
        <dbReference type="Proteomes" id="UP001595892"/>
    </source>
</evidence>
<dbReference type="NCBIfam" id="NF007825">
    <property type="entry name" value="PRK10534.1"/>
    <property type="match status" value="1"/>
</dbReference>
<evidence type="ECO:0000256" key="1">
    <source>
        <dbReference type="ARBA" id="ARBA00001933"/>
    </source>
</evidence>
<evidence type="ECO:0000256" key="3">
    <source>
        <dbReference type="ARBA" id="ARBA00011881"/>
    </source>
</evidence>
<evidence type="ECO:0000313" key="6">
    <source>
        <dbReference type="EMBL" id="MFC4728645.1"/>
    </source>
</evidence>
<proteinExistence type="inferred from homology"/>
<keyword evidence="4" id="KW-0663">Pyridoxal phosphate</keyword>
<name>A0ABV9NNP2_9GAMM</name>
<dbReference type="GO" id="GO:0016829">
    <property type="term" value="F:lyase activity"/>
    <property type="evidence" value="ECO:0007669"/>
    <property type="project" value="UniProtKB-KW"/>
</dbReference>
<dbReference type="InterPro" id="IPR001597">
    <property type="entry name" value="ArAA_b-elim_lyase/Thr_aldolase"/>
</dbReference>
<comment type="similarity">
    <text evidence="2">Belongs to the threonine aldolase family.</text>
</comment>
<evidence type="ECO:0000256" key="4">
    <source>
        <dbReference type="ARBA" id="ARBA00022898"/>
    </source>
</evidence>
<dbReference type="Gene3D" id="3.90.1150.10">
    <property type="entry name" value="Aspartate Aminotransferase, domain 1"/>
    <property type="match status" value="1"/>
</dbReference>
<feature type="domain" description="Aromatic amino acid beta-eliminating lyase/threonine aldolase" evidence="5">
    <location>
        <begin position="4"/>
        <end position="285"/>
    </location>
</feature>
<dbReference type="InterPro" id="IPR015422">
    <property type="entry name" value="PyrdxlP-dep_Trfase_small"/>
</dbReference>
<dbReference type="PIRSF" id="PIRSF017617">
    <property type="entry name" value="Thr_aldolase"/>
    <property type="match status" value="1"/>
</dbReference>
<dbReference type="InterPro" id="IPR015424">
    <property type="entry name" value="PyrdxlP-dep_Trfase"/>
</dbReference>
<dbReference type="EMBL" id="JBHSGG010000030">
    <property type="protein sequence ID" value="MFC4728645.1"/>
    <property type="molecule type" value="Genomic_DNA"/>
</dbReference>
<evidence type="ECO:0000259" key="5">
    <source>
        <dbReference type="Pfam" id="PF01212"/>
    </source>
</evidence>
<evidence type="ECO:0000256" key="2">
    <source>
        <dbReference type="ARBA" id="ARBA00006966"/>
    </source>
</evidence>
<keyword evidence="6" id="KW-0456">Lyase</keyword>
<organism evidence="6 7">
    <name type="scientific">Coralloluteibacterium thermophilum</name>
    <dbReference type="NCBI Taxonomy" id="2707049"/>
    <lineage>
        <taxon>Bacteria</taxon>
        <taxon>Pseudomonadati</taxon>
        <taxon>Pseudomonadota</taxon>
        <taxon>Gammaproteobacteria</taxon>
        <taxon>Lysobacterales</taxon>
        <taxon>Lysobacteraceae</taxon>
        <taxon>Coralloluteibacterium</taxon>
    </lineage>
</organism>
<dbReference type="NCBIfam" id="NF041359">
    <property type="entry name" value="GntG_guanitoxin"/>
    <property type="match status" value="1"/>
</dbReference>
<dbReference type="Gene3D" id="3.40.640.10">
    <property type="entry name" value="Type I PLP-dependent aspartate aminotransferase-like (Major domain)"/>
    <property type="match status" value="1"/>
</dbReference>
<dbReference type="Proteomes" id="UP001595892">
    <property type="component" value="Unassembled WGS sequence"/>
</dbReference>
<sequence>MPIDLRSDTVTRPTAAMRAAMLEAEVGDDVYGEDPTVNALQARLAGELGFEDALFVPTGTQSNLLALMSHCARGDEYLVGMDAHAYRYEGGGAAVLGAIQPQPIVQADDGTIPLDVARAMVKPVDPHFARTRLLCLENTWHGRVLPMDYLAEARAFCDAHGLALHLDGARLFNAAVALEVPARAIARHFDSVSVCLSKGLGAPVGSVLLGNRDLIERARRWRKVAGGGWRQAGMLAAAALYALDHHVARLADDHARAARLAALLEDAPAVRVVAQHTNMLFVEVAPERLAAFRAHTEAAGIAMSIGTLPSVRMVVHLDIDDAAIARTAEVLRAFPARAA</sequence>
<dbReference type="EC" id="4.1.2.48" evidence="6"/>
<comment type="subunit">
    <text evidence="3">Homotetramer.</text>
</comment>
<dbReference type="PANTHER" id="PTHR48097">
    <property type="entry name" value="L-THREONINE ALDOLASE-RELATED"/>
    <property type="match status" value="1"/>
</dbReference>
<comment type="caution">
    <text evidence="6">The sequence shown here is derived from an EMBL/GenBank/DDBJ whole genome shotgun (WGS) entry which is preliminary data.</text>
</comment>
<dbReference type="RefSeq" id="WP_377004678.1">
    <property type="nucleotide sequence ID" value="NZ_JBHSGG010000030.1"/>
</dbReference>
<dbReference type="SUPFAM" id="SSF53383">
    <property type="entry name" value="PLP-dependent transferases"/>
    <property type="match status" value="1"/>
</dbReference>
<reference evidence="7" key="1">
    <citation type="journal article" date="2019" name="Int. J. Syst. Evol. Microbiol.">
        <title>The Global Catalogue of Microorganisms (GCM) 10K type strain sequencing project: providing services to taxonomists for standard genome sequencing and annotation.</title>
        <authorList>
            <consortium name="The Broad Institute Genomics Platform"/>
            <consortium name="The Broad Institute Genome Sequencing Center for Infectious Disease"/>
            <person name="Wu L."/>
            <person name="Ma J."/>
        </authorList>
    </citation>
    <scope>NUCLEOTIDE SEQUENCE [LARGE SCALE GENOMIC DNA]</scope>
    <source>
        <strain evidence="7">CGMCC 1.13574</strain>
    </source>
</reference>
<dbReference type="InterPro" id="IPR015421">
    <property type="entry name" value="PyrdxlP-dep_Trfase_major"/>
</dbReference>
<dbReference type="PANTHER" id="PTHR48097:SF9">
    <property type="entry name" value="L-THREONINE ALDOLASE"/>
    <property type="match status" value="1"/>
</dbReference>
<gene>
    <name evidence="6" type="primary">ltaE</name>
    <name evidence="6" type="ORF">ACFO3Q_10740</name>
</gene>
<protein>
    <submittedName>
        <fullName evidence="6">Low-specificity L-threonine aldolase</fullName>
        <ecNumber evidence="6">4.1.2.48</ecNumber>
    </submittedName>
</protein>
<dbReference type="Pfam" id="PF01212">
    <property type="entry name" value="Beta_elim_lyase"/>
    <property type="match status" value="1"/>
</dbReference>
<dbReference type="InterPro" id="IPR023603">
    <property type="entry name" value="Low_specificity_L-TA-like"/>
</dbReference>
<keyword evidence="7" id="KW-1185">Reference proteome</keyword>
<comment type="cofactor">
    <cofactor evidence="1">
        <name>pyridoxal 5'-phosphate</name>
        <dbReference type="ChEBI" id="CHEBI:597326"/>
    </cofactor>
</comment>